<evidence type="ECO:0000313" key="1">
    <source>
        <dbReference type="EMBL" id="SMD44487.1"/>
    </source>
</evidence>
<dbReference type="RefSeq" id="WP_172805224.1">
    <property type="nucleotide sequence ID" value="NZ_LT838813.1"/>
</dbReference>
<dbReference type="Pfam" id="PF07494">
    <property type="entry name" value="Reg_prop"/>
    <property type="match status" value="1"/>
</dbReference>
<dbReference type="InterPro" id="IPR011110">
    <property type="entry name" value="Reg_prop"/>
</dbReference>
<dbReference type="STRING" id="758820.SAMN00777080_3109"/>
<dbReference type="InterPro" id="IPR015943">
    <property type="entry name" value="WD40/YVTN_repeat-like_dom_sf"/>
</dbReference>
<dbReference type="Gene3D" id="2.130.10.10">
    <property type="entry name" value="YVTN repeat-like/Quinoprotein amine dehydrogenase"/>
    <property type="match status" value="1"/>
</dbReference>
<dbReference type="Proteomes" id="UP000192333">
    <property type="component" value="Chromosome I"/>
</dbReference>
<reference evidence="2" key="1">
    <citation type="submission" date="2017-04" db="EMBL/GenBank/DDBJ databases">
        <authorList>
            <person name="Varghese N."/>
            <person name="Submissions S."/>
        </authorList>
    </citation>
    <scope>NUCLEOTIDE SEQUENCE [LARGE SCALE GENOMIC DNA]</scope>
    <source>
        <strain evidence="2">DSM 16537</strain>
    </source>
</reference>
<keyword evidence="2" id="KW-1185">Reference proteome</keyword>
<evidence type="ECO:0000313" key="2">
    <source>
        <dbReference type="Proteomes" id="UP000192333"/>
    </source>
</evidence>
<proteinExistence type="predicted"/>
<dbReference type="AlphaFoldDB" id="A0A1W2H6A9"/>
<sequence length="196" mass="22182">MYPVRLFVFAVVFLLVYCTKPSENKIEKSDAEILEQKPPRITRLADLPDSLQPKTKWLSQYQEPRIIPVPKRKGEYVYSRINIAGENQVIEVEPPQVYQFEVLKNEDGEVVKNTAGKPYVIGKGGKSQFTNFTSEDGLAADAIISMQIDRRGELWVGTYGGGVSRYDGRKFTNYKTEHGLSNDAISRIFEDSKGNL</sequence>
<protein>
    <submittedName>
        <fullName evidence="1">Two component regulator propeller</fullName>
    </submittedName>
</protein>
<dbReference type="EMBL" id="LT838813">
    <property type="protein sequence ID" value="SMD44487.1"/>
    <property type="molecule type" value="Genomic_DNA"/>
</dbReference>
<name>A0A1W2H6A9_9BACT</name>
<organism evidence="1 2">
    <name type="scientific">Aquiflexum balticum DSM 16537</name>
    <dbReference type="NCBI Taxonomy" id="758820"/>
    <lineage>
        <taxon>Bacteria</taxon>
        <taxon>Pseudomonadati</taxon>
        <taxon>Bacteroidota</taxon>
        <taxon>Cytophagia</taxon>
        <taxon>Cytophagales</taxon>
        <taxon>Cyclobacteriaceae</taxon>
        <taxon>Aquiflexum</taxon>
    </lineage>
</organism>
<gene>
    <name evidence="1" type="ORF">SAMN00777080_3109</name>
</gene>
<accession>A0A1W2H6A9</accession>